<evidence type="ECO:0000313" key="6">
    <source>
        <dbReference type="Proteomes" id="UP000199473"/>
    </source>
</evidence>
<feature type="transmembrane region" description="Helical" evidence="4">
    <location>
        <begin position="136"/>
        <end position="157"/>
    </location>
</feature>
<evidence type="ECO:0000313" key="5">
    <source>
        <dbReference type="EMBL" id="SFK89790.1"/>
    </source>
</evidence>
<reference evidence="5 6" key="1">
    <citation type="submission" date="2016-10" db="EMBL/GenBank/DDBJ databases">
        <authorList>
            <person name="de Groot N.N."/>
        </authorList>
    </citation>
    <scope>NUCLEOTIDE SEQUENCE [LARGE SCALE GENOMIC DNA]</scope>
    <source>
        <strain evidence="5 6">DSM 19981</strain>
    </source>
</reference>
<organism evidence="5 6">
    <name type="scientific">Falsiroseomonas stagni DSM 19981</name>
    <dbReference type="NCBI Taxonomy" id="1123062"/>
    <lineage>
        <taxon>Bacteria</taxon>
        <taxon>Pseudomonadati</taxon>
        <taxon>Pseudomonadota</taxon>
        <taxon>Alphaproteobacteria</taxon>
        <taxon>Acetobacterales</taxon>
        <taxon>Roseomonadaceae</taxon>
        <taxon>Falsiroseomonas</taxon>
    </lineage>
</organism>
<proteinExistence type="predicted"/>
<keyword evidence="3 4" id="KW-0472">Membrane</keyword>
<evidence type="ECO:0000256" key="2">
    <source>
        <dbReference type="ARBA" id="ARBA00022989"/>
    </source>
</evidence>
<feature type="transmembrane region" description="Helical" evidence="4">
    <location>
        <begin position="340"/>
        <end position="360"/>
    </location>
</feature>
<dbReference type="Proteomes" id="UP000199473">
    <property type="component" value="Unassembled WGS sequence"/>
</dbReference>
<dbReference type="STRING" id="1123062.SAMN02745775_11021"/>
<feature type="transmembrane region" description="Helical" evidence="4">
    <location>
        <begin position="74"/>
        <end position="92"/>
    </location>
</feature>
<dbReference type="EMBL" id="FOSQ01000010">
    <property type="protein sequence ID" value="SFK89790.1"/>
    <property type="molecule type" value="Genomic_DNA"/>
</dbReference>
<dbReference type="Pfam" id="PF07690">
    <property type="entry name" value="MFS_1"/>
    <property type="match status" value="1"/>
</dbReference>
<dbReference type="AlphaFoldDB" id="A0A1I4DAF5"/>
<dbReference type="InterPro" id="IPR036259">
    <property type="entry name" value="MFS_trans_sf"/>
</dbReference>
<dbReference type="Gene3D" id="1.20.1250.20">
    <property type="entry name" value="MFS general substrate transporter like domains"/>
    <property type="match status" value="1"/>
</dbReference>
<feature type="transmembrane region" description="Helical" evidence="4">
    <location>
        <begin position="98"/>
        <end position="116"/>
    </location>
</feature>
<dbReference type="GO" id="GO:0022857">
    <property type="term" value="F:transmembrane transporter activity"/>
    <property type="evidence" value="ECO:0007669"/>
    <property type="project" value="InterPro"/>
</dbReference>
<evidence type="ECO:0000256" key="1">
    <source>
        <dbReference type="ARBA" id="ARBA00022692"/>
    </source>
</evidence>
<sequence>MKPAAPGWAVVTALGVSLILGWGTGYFLPGVLGVAMERDLGLPAGASFLIVAIQLGLAGLLAPRVGRLIDRRGPRAVMVAGSLFYAAGLAMLAASPGAVMALLACLVLGIAAAMTLSEASNAALATLGADGARKRIAALAAISGLAAAVAWPALAWAEAHWGWRVAVLGAAASHLLVALPLHATLVPRGSRERAPRGPAPRLSPRLRWLSAALTVQVLVGSSLLANMVAVVEALGMDRGSAIFWASLAGPAQVAARLFDFVGGARLRAMTLASIALLAMPASILLPLIGHVLAPGLGAAVTVPVFVLCYGLASGVMSVMRPATLIELHGTDGYATVAGKVMAPVTFAMAVAPVMFAPLLLNTGADVALPIIAAICFGGFLMLRRAARGL</sequence>
<protein>
    <submittedName>
        <fullName evidence="5">Nitrate/nitrite transporter NarK</fullName>
    </submittedName>
</protein>
<accession>A0A1I4DAF5</accession>
<dbReference type="InterPro" id="IPR011701">
    <property type="entry name" value="MFS"/>
</dbReference>
<evidence type="ECO:0000256" key="4">
    <source>
        <dbReference type="SAM" id="Phobius"/>
    </source>
</evidence>
<feature type="transmembrane region" description="Helical" evidence="4">
    <location>
        <begin position="7"/>
        <end position="28"/>
    </location>
</feature>
<evidence type="ECO:0000256" key="3">
    <source>
        <dbReference type="ARBA" id="ARBA00023136"/>
    </source>
</evidence>
<keyword evidence="6" id="KW-1185">Reference proteome</keyword>
<feature type="transmembrane region" description="Helical" evidence="4">
    <location>
        <begin position="206"/>
        <end position="229"/>
    </location>
</feature>
<gene>
    <name evidence="5" type="ORF">SAMN02745775_11021</name>
</gene>
<dbReference type="SUPFAM" id="SSF103473">
    <property type="entry name" value="MFS general substrate transporter"/>
    <property type="match status" value="1"/>
</dbReference>
<dbReference type="RefSeq" id="WP_175534071.1">
    <property type="nucleotide sequence ID" value="NZ_FOSQ01000010.1"/>
</dbReference>
<feature type="transmembrane region" description="Helical" evidence="4">
    <location>
        <begin position="40"/>
        <end position="62"/>
    </location>
</feature>
<name>A0A1I4DAF5_9PROT</name>
<keyword evidence="1 4" id="KW-0812">Transmembrane</keyword>
<feature type="transmembrane region" description="Helical" evidence="4">
    <location>
        <begin position="241"/>
        <end position="258"/>
    </location>
</feature>
<feature type="transmembrane region" description="Helical" evidence="4">
    <location>
        <begin position="298"/>
        <end position="319"/>
    </location>
</feature>
<keyword evidence="2 4" id="KW-1133">Transmembrane helix</keyword>
<feature type="transmembrane region" description="Helical" evidence="4">
    <location>
        <begin position="163"/>
        <end position="185"/>
    </location>
</feature>
<feature type="transmembrane region" description="Helical" evidence="4">
    <location>
        <begin position="366"/>
        <end position="382"/>
    </location>
</feature>
<feature type="transmembrane region" description="Helical" evidence="4">
    <location>
        <begin position="270"/>
        <end position="292"/>
    </location>
</feature>